<dbReference type="InterPro" id="IPR003148">
    <property type="entry name" value="RCK_N"/>
</dbReference>
<evidence type="ECO:0000256" key="2">
    <source>
        <dbReference type="SAM" id="Phobius"/>
    </source>
</evidence>
<dbReference type="SUPFAM" id="SSF116726">
    <property type="entry name" value="TrkA C-terminal domain-like"/>
    <property type="match status" value="1"/>
</dbReference>
<feature type="domain" description="RCK C-terminal" evidence="4">
    <location>
        <begin position="248"/>
        <end position="333"/>
    </location>
</feature>
<evidence type="ECO:0000259" key="3">
    <source>
        <dbReference type="PROSITE" id="PS51201"/>
    </source>
</evidence>
<dbReference type="Gene3D" id="3.30.70.1450">
    <property type="entry name" value="Regulator of K+ conductance, C-terminal domain"/>
    <property type="match status" value="1"/>
</dbReference>
<dbReference type="PANTHER" id="PTHR43833:SF9">
    <property type="entry name" value="POTASSIUM CHANNEL PROTEIN YUGO-RELATED"/>
    <property type="match status" value="1"/>
</dbReference>
<keyword evidence="5" id="KW-0407">Ion channel</keyword>
<keyword evidence="5" id="KW-0406">Ion transport</keyword>
<dbReference type="SUPFAM" id="SSF81324">
    <property type="entry name" value="Voltage-gated potassium channels"/>
    <property type="match status" value="1"/>
</dbReference>
<dbReference type="InterPro" id="IPR036291">
    <property type="entry name" value="NAD(P)-bd_dom_sf"/>
</dbReference>
<dbReference type="KEGG" id="llh:I41_24200"/>
<keyword evidence="5" id="KW-0813">Transport</keyword>
<dbReference type="Gene3D" id="3.40.50.720">
    <property type="entry name" value="NAD(P)-binding Rossmann-like Domain"/>
    <property type="match status" value="1"/>
</dbReference>
<reference evidence="5 6" key="1">
    <citation type="submission" date="2019-02" db="EMBL/GenBank/DDBJ databases">
        <title>Deep-cultivation of Planctomycetes and their phenomic and genomic characterization uncovers novel biology.</title>
        <authorList>
            <person name="Wiegand S."/>
            <person name="Jogler M."/>
            <person name="Boedeker C."/>
            <person name="Pinto D."/>
            <person name="Vollmers J."/>
            <person name="Rivas-Marin E."/>
            <person name="Kohn T."/>
            <person name="Peeters S.H."/>
            <person name="Heuer A."/>
            <person name="Rast P."/>
            <person name="Oberbeckmann S."/>
            <person name="Bunk B."/>
            <person name="Jeske O."/>
            <person name="Meyerdierks A."/>
            <person name="Storesund J.E."/>
            <person name="Kallscheuer N."/>
            <person name="Luecker S."/>
            <person name="Lage O.M."/>
            <person name="Pohl T."/>
            <person name="Merkel B.J."/>
            <person name="Hornburger P."/>
            <person name="Mueller R.-W."/>
            <person name="Bruemmer F."/>
            <person name="Labrenz M."/>
            <person name="Spormann A.M."/>
            <person name="Op den Camp H."/>
            <person name="Overmann J."/>
            <person name="Amann R."/>
            <person name="Jetten M.S.M."/>
            <person name="Mascher T."/>
            <person name="Medema M.H."/>
            <person name="Devos D.P."/>
            <person name="Kaster A.-K."/>
            <person name="Ovreas L."/>
            <person name="Rohde M."/>
            <person name="Galperin M.Y."/>
            <person name="Jogler C."/>
        </authorList>
    </citation>
    <scope>NUCLEOTIDE SEQUENCE [LARGE SCALE GENOMIC DNA]</scope>
    <source>
        <strain evidence="5 6">I41</strain>
    </source>
</reference>
<dbReference type="InterPro" id="IPR013099">
    <property type="entry name" value="K_chnl_dom"/>
</dbReference>
<dbReference type="GO" id="GO:0005886">
    <property type="term" value="C:plasma membrane"/>
    <property type="evidence" value="ECO:0007669"/>
    <property type="project" value="UniProtKB-SubCell"/>
</dbReference>
<dbReference type="Pfam" id="PF02254">
    <property type="entry name" value="TrkA_N"/>
    <property type="match status" value="1"/>
</dbReference>
<dbReference type="EMBL" id="CP036339">
    <property type="protein sequence ID" value="QDT73231.1"/>
    <property type="molecule type" value="Genomic_DNA"/>
</dbReference>
<dbReference type="RefSeq" id="WP_145432781.1">
    <property type="nucleotide sequence ID" value="NZ_CP036339.1"/>
</dbReference>
<dbReference type="PROSITE" id="PS51201">
    <property type="entry name" value="RCK_N"/>
    <property type="match status" value="1"/>
</dbReference>
<dbReference type="GO" id="GO:0008324">
    <property type="term" value="F:monoatomic cation transmembrane transporter activity"/>
    <property type="evidence" value="ECO:0007669"/>
    <property type="project" value="InterPro"/>
</dbReference>
<dbReference type="GO" id="GO:0006813">
    <property type="term" value="P:potassium ion transport"/>
    <property type="evidence" value="ECO:0007669"/>
    <property type="project" value="InterPro"/>
</dbReference>
<organism evidence="5 6">
    <name type="scientific">Lacipirellula limnantheis</name>
    <dbReference type="NCBI Taxonomy" id="2528024"/>
    <lineage>
        <taxon>Bacteria</taxon>
        <taxon>Pseudomonadati</taxon>
        <taxon>Planctomycetota</taxon>
        <taxon>Planctomycetia</taxon>
        <taxon>Pirellulales</taxon>
        <taxon>Lacipirellulaceae</taxon>
        <taxon>Lacipirellula</taxon>
    </lineage>
</organism>
<proteinExistence type="predicted"/>
<evidence type="ECO:0000256" key="1">
    <source>
        <dbReference type="ARBA" id="ARBA00004651"/>
    </source>
</evidence>
<evidence type="ECO:0000259" key="4">
    <source>
        <dbReference type="PROSITE" id="PS51202"/>
    </source>
</evidence>
<dbReference type="OrthoDB" id="9785285at2"/>
<dbReference type="InterPro" id="IPR006037">
    <property type="entry name" value="RCK_C"/>
</dbReference>
<keyword evidence="6" id="KW-1185">Reference proteome</keyword>
<evidence type="ECO:0000313" key="6">
    <source>
        <dbReference type="Proteomes" id="UP000317909"/>
    </source>
</evidence>
<feature type="transmembrane region" description="Helical" evidence="2">
    <location>
        <begin position="62"/>
        <end position="86"/>
    </location>
</feature>
<dbReference type="Pfam" id="PF02080">
    <property type="entry name" value="TrkA_C"/>
    <property type="match status" value="1"/>
</dbReference>
<dbReference type="PANTHER" id="PTHR43833">
    <property type="entry name" value="POTASSIUM CHANNEL PROTEIN 2-RELATED-RELATED"/>
    <property type="match status" value="1"/>
</dbReference>
<dbReference type="Pfam" id="PF07885">
    <property type="entry name" value="Ion_trans_2"/>
    <property type="match status" value="1"/>
</dbReference>
<feature type="transmembrane region" description="Helical" evidence="2">
    <location>
        <begin position="12"/>
        <end position="29"/>
    </location>
</feature>
<dbReference type="Gene3D" id="1.10.287.70">
    <property type="match status" value="1"/>
</dbReference>
<name>A0A517TXY8_9BACT</name>
<dbReference type="AlphaFoldDB" id="A0A517TXY8"/>
<keyword evidence="2" id="KW-1133">Transmembrane helix</keyword>
<comment type="subcellular location">
    <subcellularLocation>
        <location evidence="1">Cell membrane</location>
        <topology evidence="1">Multi-pass membrane protein</topology>
    </subcellularLocation>
</comment>
<dbReference type="SUPFAM" id="SSF51735">
    <property type="entry name" value="NAD(P)-binding Rossmann-fold domains"/>
    <property type="match status" value="1"/>
</dbReference>
<dbReference type="InterPro" id="IPR050721">
    <property type="entry name" value="Trk_Ktr_HKT_K-transport"/>
</dbReference>
<accession>A0A517TXY8</accession>
<keyword evidence="2" id="KW-0812">Transmembrane</keyword>
<feature type="domain" description="RCK N-terminal" evidence="3">
    <location>
        <begin position="108"/>
        <end position="225"/>
    </location>
</feature>
<dbReference type="InterPro" id="IPR036721">
    <property type="entry name" value="RCK_C_sf"/>
</dbReference>
<evidence type="ECO:0000313" key="5">
    <source>
        <dbReference type="EMBL" id="QDT73231.1"/>
    </source>
</evidence>
<dbReference type="Proteomes" id="UP000317909">
    <property type="component" value="Chromosome"/>
</dbReference>
<dbReference type="PROSITE" id="PS51202">
    <property type="entry name" value="RCK_C"/>
    <property type="match status" value="1"/>
</dbReference>
<protein>
    <submittedName>
        <fullName evidence="5">Voltage-gated potassium channel Kch</fullName>
    </submittedName>
</protein>
<keyword evidence="2" id="KW-0472">Membrane</keyword>
<sequence length="333" mass="36820">MTDPLTRIRRSAIVLASFSAITIVLHHLLTKRPWLESAHWFVITIATVGYGEKSIEPPSVQLFTIVVILVGISLAAYTFGGFLHLLAQGEIERALGDRRMSKEIAQLNGHTIVCGFGRLGKTLAIELAENHLSFVVVDHNKERITEASELKYLFIQGDATSEEILEKSGVCRAKTLIVALDHDANSVFLTLTARNLNRNLRIIARGEQPSTEKKLLQAGADGVVMPAVLGARRIAAMVSRPHAAELMDLMIDRRQLNAELEEFTVSADSLCAGKSIRETGTRAVHRLLIIGIRRADGNMIFNPDADLIVQPGDTAIVMGRREDMQKFRDEQRL</sequence>
<gene>
    <name evidence="5" type="primary">kch</name>
    <name evidence="5" type="ORF">I41_24200</name>
</gene>